<dbReference type="Proteomes" id="UP001385951">
    <property type="component" value="Unassembled WGS sequence"/>
</dbReference>
<accession>A0AAW0F8L8</accession>
<organism evidence="1 2">
    <name type="scientific">Cerrena zonata</name>
    <dbReference type="NCBI Taxonomy" id="2478898"/>
    <lineage>
        <taxon>Eukaryota</taxon>
        <taxon>Fungi</taxon>
        <taxon>Dikarya</taxon>
        <taxon>Basidiomycota</taxon>
        <taxon>Agaricomycotina</taxon>
        <taxon>Agaricomycetes</taxon>
        <taxon>Polyporales</taxon>
        <taxon>Cerrenaceae</taxon>
        <taxon>Cerrena</taxon>
    </lineage>
</organism>
<reference evidence="1 2" key="1">
    <citation type="submission" date="2022-09" db="EMBL/GenBank/DDBJ databases">
        <authorList>
            <person name="Palmer J.M."/>
        </authorList>
    </citation>
    <scope>NUCLEOTIDE SEQUENCE [LARGE SCALE GENOMIC DNA]</scope>
    <source>
        <strain evidence="1 2">DSM 7382</strain>
    </source>
</reference>
<dbReference type="EMBL" id="JASBNA010000092">
    <property type="protein sequence ID" value="KAK7677265.1"/>
    <property type="molecule type" value="Genomic_DNA"/>
</dbReference>
<protein>
    <submittedName>
        <fullName evidence="1">Uncharacterized protein</fullName>
    </submittedName>
</protein>
<gene>
    <name evidence="1" type="ORF">QCA50_019766</name>
</gene>
<dbReference type="AlphaFoldDB" id="A0AAW0F8L8"/>
<evidence type="ECO:0000313" key="2">
    <source>
        <dbReference type="Proteomes" id="UP001385951"/>
    </source>
</evidence>
<comment type="caution">
    <text evidence="1">The sequence shown here is derived from an EMBL/GenBank/DDBJ whole genome shotgun (WGS) entry which is preliminary data.</text>
</comment>
<sequence length="145" mass="15724">MPCVHSMYSIHPEGQVDQYPFFNRNPSVLIHTSISAKWSPVKGVGGIPTTDLETIVCRNRPDFAGGSFTEASAAIGTKRREILLKYGKLMYDTNEANSLEPAVAEAHTTGFRLRSGGLAAAHVDFFALSNDPSAFVKLTDGHPCK</sequence>
<keyword evidence="2" id="KW-1185">Reference proteome</keyword>
<proteinExistence type="predicted"/>
<name>A0AAW0F8L8_9APHY</name>
<evidence type="ECO:0000313" key="1">
    <source>
        <dbReference type="EMBL" id="KAK7677265.1"/>
    </source>
</evidence>